<feature type="region of interest" description="Disordered" evidence="1">
    <location>
        <begin position="136"/>
        <end position="179"/>
    </location>
</feature>
<feature type="compositionally biased region" description="Basic and acidic residues" evidence="1">
    <location>
        <begin position="1"/>
        <end position="25"/>
    </location>
</feature>
<feature type="compositionally biased region" description="Polar residues" evidence="1">
    <location>
        <begin position="69"/>
        <end position="82"/>
    </location>
</feature>
<name>A0A9C7EZZ3_9VIRU</name>
<reference evidence="2" key="1">
    <citation type="submission" date="2022-10" db="EMBL/GenBank/DDBJ databases">
        <title>Genome sequences of endogenous nimaviruses in decapod crustaceans.</title>
        <authorList>
            <person name="Kawato S."/>
            <person name="Nozaki R."/>
            <person name="Kondo H."/>
            <person name="Hirono I."/>
        </authorList>
    </citation>
    <scope>NUCLEOTIDE SEQUENCE</scope>
    <source>
        <strain evidence="2">Mikawa2016</strain>
    </source>
</reference>
<feature type="region of interest" description="Disordered" evidence="1">
    <location>
        <begin position="1"/>
        <end position="120"/>
    </location>
</feature>
<proteinExistence type="predicted"/>
<evidence type="ECO:0000256" key="1">
    <source>
        <dbReference type="SAM" id="MobiDB-lite"/>
    </source>
</evidence>
<organism evidence="2">
    <name type="scientific">Penaeus monodon majanivirus B</name>
    <dbReference type="NCBI Taxonomy" id="2984272"/>
    <lineage>
        <taxon>Viruses</taxon>
        <taxon>Viruses incertae sedis</taxon>
        <taxon>Naldaviricetes</taxon>
        <taxon>Nimaviridae</taxon>
    </lineage>
</organism>
<dbReference type="EMBL" id="LC738871">
    <property type="protein sequence ID" value="BDT61971.1"/>
    <property type="molecule type" value="Genomic_DNA"/>
</dbReference>
<accession>A0A9C7EZZ3</accession>
<feature type="compositionally biased region" description="Polar residues" evidence="1">
    <location>
        <begin position="157"/>
        <end position="167"/>
    </location>
</feature>
<evidence type="ECO:0000313" key="2">
    <source>
        <dbReference type="EMBL" id="BDT61971.1"/>
    </source>
</evidence>
<protein>
    <submittedName>
        <fullName evidence="2">Uncharacterized protein</fullName>
    </submittedName>
</protein>
<sequence>MDNIKENCRHEKEKEKVYNSVHLDRLISSNAEKNRRTKDVSQNDEPQIPENARKHMMRSEEDDDEESKIASSTSTFVDQESPSADMKMKKKKMQNSELPDTKREKKQKRKYKTTSSTRGLADSKEIKIKKRKYIKKSETKIEPSSRVLRKRKRSENEQNFESETVTPSRGFDPNARNTTNRTSQNVAAAEAIGQIVDTTTTTNNASQNGSLVSGSYFTVCTQHGQPHELVVFRDKDISIVVTDLLKNNNLRNVNGNIYILRMCIEALHNELKTVKKYHRAMMTEKNILQGQVNMLKINIEATYKKNDMLKKSQDMLLYNVPARNSSNGDAT</sequence>
<feature type="compositionally biased region" description="Basic and acidic residues" evidence="1">
    <location>
        <begin position="32"/>
        <end position="41"/>
    </location>
</feature>